<dbReference type="SUPFAM" id="SSF47095">
    <property type="entry name" value="HMG-box"/>
    <property type="match status" value="1"/>
</dbReference>
<dbReference type="GO" id="GO:0000978">
    <property type="term" value="F:RNA polymerase II cis-regulatory region sequence-specific DNA binding"/>
    <property type="evidence" value="ECO:0007669"/>
    <property type="project" value="TreeGrafter"/>
</dbReference>
<dbReference type="InterPro" id="IPR036910">
    <property type="entry name" value="HMG_box_dom_sf"/>
</dbReference>
<feature type="region of interest" description="Disordered" evidence="4">
    <location>
        <begin position="1"/>
        <end position="42"/>
    </location>
</feature>
<feature type="compositionally biased region" description="Polar residues" evidence="4">
    <location>
        <begin position="321"/>
        <end position="340"/>
    </location>
</feature>
<comment type="caution">
    <text evidence="6">The sequence shown here is derived from an EMBL/GenBank/DDBJ whole genome shotgun (WGS) entry which is preliminary data.</text>
</comment>
<dbReference type="STRING" id="98765.A0A2R6RZX2"/>
<dbReference type="GO" id="GO:0001228">
    <property type="term" value="F:DNA-binding transcription activator activity, RNA polymerase II-specific"/>
    <property type="evidence" value="ECO:0007669"/>
    <property type="project" value="TreeGrafter"/>
</dbReference>
<evidence type="ECO:0000256" key="4">
    <source>
        <dbReference type="SAM" id="MobiDB-lite"/>
    </source>
</evidence>
<feature type="compositionally biased region" description="Polar residues" evidence="4">
    <location>
        <begin position="437"/>
        <end position="476"/>
    </location>
</feature>
<dbReference type="OrthoDB" id="1919336at2759"/>
<feature type="domain" description="HMG box" evidence="5">
    <location>
        <begin position="73"/>
        <end position="141"/>
    </location>
</feature>
<dbReference type="Proteomes" id="UP000186601">
    <property type="component" value="Unassembled WGS sequence"/>
</dbReference>
<organism evidence="6 7">
    <name type="scientific">Hermanssonia centrifuga</name>
    <dbReference type="NCBI Taxonomy" id="98765"/>
    <lineage>
        <taxon>Eukaryota</taxon>
        <taxon>Fungi</taxon>
        <taxon>Dikarya</taxon>
        <taxon>Basidiomycota</taxon>
        <taxon>Agaricomycotina</taxon>
        <taxon>Agaricomycetes</taxon>
        <taxon>Polyporales</taxon>
        <taxon>Meruliaceae</taxon>
        <taxon>Hermanssonia</taxon>
    </lineage>
</organism>
<proteinExistence type="predicted"/>
<keyword evidence="3" id="KW-0539">Nucleus</keyword>
<evidence type="ECO:0000256" key="1">
    <source>
        <dbReference type="ARBA" id="ARBA00023125"/>
    </source>
</evidence>
<dbReference type="InterPro" id="IPR009071">
    <property type="entry name" value="HMG_box_dom"/>
</dbReference>
<accession>A0A2R6RZX2</accession>
<evidence type="ECO:0000256" key="3">
    <source>
        <dbReference type="PROSITE-ProRule" id="PRU00267"/>
    </source>
</evidence>
<feature type="region of interest" description="Disordered" evidence="4">
    <location>
        <begin position="55"/>
        <end position="75"/>
    </location>
</feature>
<dbReference type="GO" id="GO:0005634">
    <property type="term" value="C:nucleus"/>
    <property type="evidence" value="ECO:0007669"/>
    <property type="project" value="UniProtKB-UniRule"/>
</dbReference>
<feature type="region of interest" description="Disordered" evidence="4">
    <location>
        <begin position="263"/>
        <end position="508"/>
    </location>
</feature>
<gene>
    <name evidence="6" type="ORF">PHLCEN_2v1458</name>
</gene>
<feature type="compositionally biased region" description="Low complexity" evidence="4">
    <location>
        <begin position="477"/>
        <end position="495"/>
    </location>
</feature>
<dbReference type="SMART" id="SM00398">
    <property type="entry name" value="HMG"/>
    <property type="match status" value="1"/>
</dbReference>
<feature type="compositionally biased region" description="Low complexity" evidence="4">
    <location>
        <begin position="271"/>
        <end position="289"/>
    </location>
</feature>
<dbReference type="Gene3D" id="1.10.30.10">
    <property type="entry name" value="High mobility group box domain"/>
    <property type="match status" value="1"/>
</dbReference>
<dbReference type="AlphaFoldDB" id="A0A2R6RZX2"/>
<feature type="compositionally biased region" description="Low complexity" evidence="4">
    <location>
        <begin position="425"/>
        <end position="436"/>
    </location>
</feature>
<reference evidence="6 7" key="1">
    <citation type="submission" date="2018-02" db="EMBL/GenBank/DDBJ databases">
        <title>Genome sequence of the basidiomycete white-rot fungus Phlebia centrifuga.</title>
        <authorList>
            <person name="Granchi Z."/>
            <person name="Peng M."/>
            <person name="de Vries R.P."/>
            <person name="Hilden K."/>
            <person name="Makela M.R."/>
            <person name="Grigoriev I."/>
            <person name="Riley R."/>
        </authorList>
    </citation>
    <scope>NUCLEOTIDE SEQUENCE [LARGE SCALE GENOMIC DNA]</scope>
    <source>
        <strain evidence="6 7">FBCC195</strain>
    </source>
</reference>
<dbReference type="Pfam" id="PF00505">
    <property type="entry name" value="HMG_box"/>
    <property type="match status" value="1"/>
</dbReference>
<evidence type="ECO:0000259" key="5">
    <source>
        <dbReference type="PROSITE" id="PS50118"/>
    </source>
</evidence>
<feature type="compositionally biased region" description="Basic residues" evidence="4">
    <location>
        <begin position="143"/>
        <end position="154"/>
    </location>
</feature>
<feature type="compositionally biased region" description="Basic and acidic residues" evidence="4">
    <location>
        <begin position="498"/>
        <end position="508"/>
    </location>
</feature>
<evidence type="ECO:0000313" key="6">
    <source>
        <dbReference type="EMBL" id="PSS35581.1"/>
    </source>
</evidence>
<evidence type="ECO:0000256" key="2">
    <source>
        <dbReference type="ARBA" id="ARBA00023163"/>
    </source>
</evidence>
<dbReference type="PROSITE" id="PS50118">
    <property type="entry name" value="HMG_BOX_2"/>
    <property type="match status" value="1"/>
</dbReference>
<feature type="region of interest" description="Disordered" evidence="4">
    <location>
        <begin position="135"/>
        <end position="217"/>
    </location>
</feature>
<sequence length="508" mass="55664">MHHYHPTTHLQHHSANAGQELEGSDDRPRSGDREGSVESASSFYLQGAREDFDVPDDPHLALTSQTLNADGTPKRPMNAFMIFARKRRPQISAANQMMRTGDISKILSKEWNSMDMADKKFYLDQAKKLKDNFNSKYPDYVYRRRPNNSRKKKKSDSDQQSPTDSSLAGDVDEVDDTSPIEVDDPVRDATPSYSYRAPAAGSSSNYENGEPFLASQNPSNATFMLDYTPGHYNQHSRLSTISSQETTLSGQSVAPLRIPVLPETGTNAQNYSYTPTHSHPSSHASLSATNQGSQSLWDSSRPSRTDQRSSWSTLPALDTSVMRQRSGTTTSNASGRSETYSPHVPNRAWSSSTSSATSSSSGGASATQYNNAPFPTLASPFYPAQSPTQPSPPSHASNSPDYFASSPTYQRSIPSAARHEHNHYTSSPTLPQPSSSAYYGNNQMTTQWPSQYTRPGSSAQQRTLPSIQPVPSYSLQPPSTGSASPQSSASAAHSSHMVWDRSRYDARQ</sequence>
<feature type="compositionally biased region" description="Basic and acidic residues" evidence="4">
    <location>
        <begin position="24"/>
        <end position="36"/>
    </location>
</feature>
<evidence type="ECO:0000313" key="7">
    <source>
        <dbReference type="Proteomes" id="UP000186601"/>
    </source>
</evidence>
<feature type="compositionally biased region" description="Polar residues" evidence="4">
    <location>
        <begin position="290"/>
        <end position="300"/>
    </location>
</feature>
<feature type="DNA-binding region" description="HMG box" evidence="3">
    <location>
        <begin position="73"/>
        <end position="141"/>
    </location>
</feature>
<feature type="compositionally biased region" description="Low complexity" evidence="4">
    <location>
        <begin position="350"/>
        <end position="367"/>
    </location>
</feature>
<keyword evidence="7" id="KW-1185">Reference proteome</keyword>
<dbReference type="PANTHER" id="PTHR10270:SF161">
    <property type="entry name" value="SEX-DETERMINING REGION Y PROTEIN"/>
    <property type="match status" value="1"/>
</dbReference>
<name>A0A2R6RZX2_9APHY</name>
<feature type="compositionally biased region" description="Acidic residues" evidence="4">
    <location>
        <begin position="170"/>
        <end position="183"/>
    </location>
</feature>
<dbReference type="EMBL" id="MLYV02000114">
    <property type="protein sequence ID" value="PSS35581.1"/>
    <property type="molecule type" value="Genomic_DNA"/>
</dbReference>
<keyword evidence="2" id="KW-0804">Transcription</keyword>
<dbReference type="InterPro" id="IPR050140">
    <property type="entry name" value="SRY-related_HMG-box_TF-like"/>
</dbReference>
<protein>
    <recommendedName>
        <fullName evidence="5">HMG box domain-containing protein</fullName>
    </recommendedName>
</protein>
<dbReference type="PANTHER" id="PTHR10270">
    <property type="entry name" value="SOX TRANSCRIPTION FACTOR"/>
    <property type="match status" value="1"/>
</dbReference>
<dbReference type="GO" id="GO:0030154">
    <property type="term" value="P:cell differentiation"/>
    <property type="evidence" value="ECO:0007669"/>
    <property type="project" value="TreeGrafter"/>
</dbReference>
<feature type="compositionally biased region" description="Basic residues" evidence="4">
    <location>
        <begin position="1"/>
        <end position="12"/>
    </location>
</feature>
<keyword evidence="1 3" id="KW-0238">DNA-binding</keyword>